<evidence type="ECO:0000313" key="7">
    <source>
        <dbReference type="EMBL" id="KXI28591.1"/>
    </source>
</evidence>
<organism evidence="7 8">
    <name type="scientific">Paraglaciecola hydrolytica</name>
    <dbReference type="NCBI Taxonomy" id="1799789"/>
    <lineage>
        <taxon>Bacteria</taxon>
        <taxon>Pseudomonadati</taxon>
        <taxon>Pseudomonadota</taxon>
        <taxon>Gammaproteobacteria</taxon>
        <taxon>Alteromonadales</taxon>
        <taxon>Alteromonadaceae</taxon>
        <taxon>Paraglaciecola</taxon>
    </lineage>
</organism>
<dbReference type="PANTHER" id="PTHR30189">
    <property type="entry name" value="LPS-ASSEMBLY PROTEIN"/>
    <property type="match status" value="1"/>
</dbReference>
<reference evidence="8" key="1">
    <citation type="submission" date="2016-02" db="EMBL/GenBank/DDBJ databases">
        <authorList>
            <person name="Schultz-Johansen M."/>
            <person name="Glaring M.A."/>
            <person name="Bech P.K."/>
            <person name="Stougaard P."/>
        </authorList>
    </citation>
    <scope>NUCLEOTIDE SEQUENCE [LARGE SCALE GENOMIC DNA]</scope>
    <source>
        <strain evidence="8">S66</strain>
    </source>
</reference>
<dbReference type="Pfam" id="PF04453">
    <property type="entry name" value="LptD"/>
    <property type="match status" value="1"/>
</dbReference>
<feature type="signal peptide" evidence="4">
    <location>
        <begin position="1"/>
        <end position="21"/>
    </location>
</feature>
<name>A0A136A042_9ALTE</name>
<evidence type="ECO:0000256" key="1">
    <source>
        <dbReference type="ARBA" id="ARBA00022729"/>
    </source>
</evidence>
<dbReference type="EMBL" id="LSNE01000006">
    <property type="protein sequence ID" value="KXI28591.1"/>
    <property type="molecule type" value="Genomic_DNA"/>
</dbReference>
<dbReference type="Pfam" id="PF03968">
    <property type="entry name" value="LptD_N"/>
    <property type="match status" value="1"/>
</dbReference>
<evidence type="ECO:0000259" key="6">
    <source>
        <dbReference type="Pfam" id="PF04453"/>
    </source>
</evidence>
<feature type="domain" description="LptD C-terminal" evidence="6">
    <location>
        <begin position="284"/>
        <end position="644"/>
    </location>
</feature>
<dbReference type="OrthoDB" id="9760225at2"/>
<protein>
    <recommendedName>
        <fullName evidence="4">LPS-assembly protein LptD</fullName>
    </recommendedName>
</protein>
<dbReference type="AlphaFoldDB" id="A0A136A042"/>
<evidence type="ECO:0000256" key="2">
    <source>
        <dbReference type="ARBA" id="ARBA00023136"/>
    </source>
</evidence>
<dbReference type="GO" id="GO:0009279">
    <property type="term" value="C:cell outer membrane"/>
    <property type="evidence" value="ECO:0007669"/>
    <property type="project" value="UniProtKB-SubCell"/>
</dbReference>
<keyword evidence="3 4" id="KW-0998">Cell outer membrane</keyword>
<accession>A0A136A042</accession>
<feature type="domain" description="Organic solvent tolerance-like N-terminal" evidence="5">
    <location>
        <begin position="45"/>
        <end position="171"/>
    </location>
</feature>
<evidence type="ECO:0000313" key="8">
    <source>
        <dbReference type="Proteomes" id="UP000070299"/>
    </source>
</evidence>
<comment type="caution">
    <text evidence="7">The sequence shown here is derived from an EMBL/GenBank/DDBJ whole genome shotgun (WGS) entry which is preliminary data.</text>
</comment>
<dbReference type="GO" id="GO:0043165">
    <property type="term" value="P:Gram-negative-bacterium-type cell outer membrane assembly"/>
    <property type="evidence" value="ECO:0007669"/>
    <property type="project" value="UniProtKB-UniRule"/>
</dbReference>
<feature type="chain" id="PRO_5008999476" description="LPS-assembly protein LptD" evidence="4">
    <location>
        <begin position="22"/>
        <end position="735"/>
    </location>
</feature>
<dbReference type="InterPro" id="IPR005653">
    <property type="entry name" value="OstA-like_N"/>
</dbReference>
<comment type="subunit">
    <text evidence="4">Component of the lipopolysaccharide transport and assembly complex. Interacts with LptE and LptA.</text>
</comment>
<comment type="function">
    <text evidence="4">Together with LptE, is involved in the assembly of lipopolysaccharide (LPS) at the surface of the outer membrane.</text>
</comment>
<dbReference type="GO" id="GO:0015920">
    <property type="term" value="P:lipopolysaccharide transport"/>
    <property type="evidence" value="ECO:0007669"/>
    <property type="project" value="InterPro"/>
</dbReference>
<keyword evidence="8" id="KW-1185">Reference proteome</keyword>
<dbReference type="RefSeq" id="WP_068377665.1">
    <property type="nucleotide sequence ID" value="NZ_LSNE01000006.1"/>
</dbReference>
<dbReference type="InterPro" id="IPR020889">
    <property type="entry name" value="LipoPS_assembly_LptD"/>
</dbReference>
<comment type="similarity">
    <text evidence="4">Belongs to the LptD family.</text>
</comment>
<dbReference type="STRING" id="1799789.AX660_16005"/>
<dbReference type="InterPro" id="IPR007543">
    <property type="entry name" value="LptD_C"/>
</dbReference>
<dbReference type="GO" id="GO:1990351">
    <property type="term" value="C:transporter complex"/>
    <property type="evidence" value="ECO:0007669"/>
    <property type="project" value="TreeGrafter"/>
</dbReference>
<comment type="subcellular location">
    <subcellularLocation>
        <location evidence="4">Cell outer membrane</location>
    </subcellularLocation>
</comment>
<proteinExistence type="inferred from homology"/>
<evidence type="ECO:0000256" key="3">
    <source>
        <dbReference type="ARBA" id="ARBA00023237"/>
    </source>
</evidence>
<dbReference type="Proteomes" id="UP000070299">
    <property type="component" value="Unassembled WGS sequence"/>
</dbReference>
<dbReference type="PANTHER" id="PTHR30189:SF1">
    <property type="entry name" value="LPS-ASSEMBLY PROTEIN LPTD"/>
    <property type="match status" value="1"/>
</dbReference>
<keyword evidence="2 4" id="KW-0472">Membrane</keyword>
<comment type="caution">
    <text evidence="4">Lacks conserved residue(s) required for the propagation of feature annotation.</text>
</comment>
<evidence type="ECO:0000259" key="5">
    <source>
        <dbReference type="Pfam" id="PF03968"/>
    </source>
</evidence>
<sequence length="735" mass="84199" precursor="true">MQKKRSSFWCFFALLSASSAAQELCFAPIPPINTTNDLLPGQIRVKAQHTEIQQDTRAQFSGKVEIESAGAMIKANEAKVDRNSQALNASGQVTYQDLQIKVSSESVYLNTSTNALQMTETEYQLASMNGRGKAQKIELSQEAGIALNEVSFSTCPEGQEDWRIQASNINLSPDQLRGEVSHARFYLKGVPVLYLPYFSFPVTDARQSGLLYPVISSSTSTGLSYAQPYYWNIAENMDATFAPRMMTDRGVQLQSEFRYLTEAHAGQLDFEYLGNDRATGSSEDRYFYRFVHQGQIFENWQINAEYNGLSDSNYIVDLGSEYYNRADTHLYQTLGLSYYDDQLDFNLQFRDFEILGEHANSYRALPEMKLNYEKPLAYGFEFDLASELAYFDNNSDLSPKATRLHLAPTLRYPYQTTWGEFLAETTLLQTYYRQDNIENTNLSEKVSRTLGQTRIYGALAFERDASWLQKNTVQTLEPKFQYLYTSFKDQTDIGLYDTTRLFSDFEGLFRGQKFTGIDRISDKNQLTLGLTTRILDEHNREQFALSFGQIFYLQDNRLAAALEQNDRSALAAELDWQIGSKWYAHTETQISSVTDKVERSSISLEYTSSKDRVMQINHRYVRELSGEEINQVGITASWPISNNWHWVGRWYHDVTKRRTVESYTGLQYESCCWALRIVAQRHLSNRYDIDGLQSTNEFESGVALQFILKGMGGNSTGRDMLSDGLFGYRRPYLLN</sequence>
<dbReference type="InterPro" id="IPR050218">
    <property type="entry name" value="LptD"/>
</dbReference>
<evidence type="ECO:0000256" key="4">
    <source>
        <dbReference type="HAMAP-Rule" id="MF_01411"/>
    </source>
</evidence>
<gene>
    <name evidence="4" type="primary">lptD</name>
    <name evidence="7" type="ORF">AX660_16005</name>
</gene>
<dbReference type="HAMAP" id="MF_01411">
    <property type="entry name" value="LPS_assembly_LptD"/>
    <property type="match status" value="1"/>
</dbReference>
<keyword evidence="1 4" id="KW-0732">Signal</keyword>